<reference evidence="2" key="1">
    <citation type="journal article" date="2022" name="Nat. Commun.">
        <title>Chromosome evolution and the genetic basis of agronomically important traits in greater yam.</title>
        <authorList>
            <person name="Bredeson J.V."/>
            <person name="Lyons J.B."/>
            <person name="Oniyinde I.O."/>
            <person name="Okereke N.R."/>
            <person name="Kolade O."/>
            <person name="Nnabue I."/>
            <person name="Nwadili C.O."/>
            <person name="Hribova E."/>
            <person name="Parker M."/>
            <person name="Nwogha J."/>
            <person name="Shu S."/>
            <person name="Carlson J."/>
            <person name="Kariba R."/>
            <person name="Muthemba S."/>
            <person name="Knop K."/>
            <person name="Barton G.J."/>
            <person name="Sherwood A.V."/>
            <person name="Lopez-Montes A."/>
            <person name="Asiedu R."/>
            <person name="Jamnadass R."/>
            <person name="Muchugi A."/>
            <person name="Goodstein D."/>
            <person name="Egesi C.N."/>
            <person name="Featherston J."/>
            <person name="Asfaw A."/>
            <person name="Simpson G.G."/>
            <person name="Dolezel J."/>
            <person name="Hendre P.S."/>
            <person name="Van Deynze A."/>
            <person name="Kumar P.L."/>
            <person name="Obidiegwu J.E."/>
            <person name="Bhattacharjee R."/>
            <person name="Rokhsar D.S."/>
        </authorList>
    </citation>
    <scope>NUCLEOTIDE SEQUENCE [LARGE SCALE GENOMIC DNA]</scope>
    <source>
        <strain evidence="2">cv. TDa95/00328</strain>
    </source>
</reference>
<accession>A0ACB7VY39</accession>
<evidence type="ECO:0000313" key="1">
    <source>
        <dbReference type="EMBL" id="KAH7679772.1"/>
    </source>
</evidence>
<organism evidence="1 2">
    <name type="scientific">Dioscorea alata</name>
    <name type="common">Purple yam</name>
    <dbReference type="NCBI Taxonomy" id="55571"/>
    <lineage>
        <taxon>Eukaryota</taxon>
        <taxon>Viridiplantae</taxon>
        <taxon>Streptophyta</taxon>
        <taxon>Embryophyta</taxon>
        <taxon>Tracheophyta</taxon>
        <taxon>Spermatophyta</taxon>
        <taxon>Magnoliopsida</taxon>
        <taxon>Liliopsida</taxon>
        <taxon>Dioscoreales</taxon>
        <taxon>Dioscoreaceae</taxon>
        <taxon>Dioscorea</taxon>
    </lineage>
</organism>
<evidence type="ECO:0000313" key="2">
    <source>
        <dbReference type="Proteomes" id="UP000827976"/>
    </source>
</evidence>
<protein>
    <submittedName>
        <fullName evidence="1">Uncharacterized protein</fullName>
    </submittedName>
</protein>
<sequence length="230" mass="25624">MPRRAARFQRIKPNPRKTKKLRNPFHRTPSAHSPPPPSMGNAIGAKRKTAKVMKIDGTTIRFKATATAGDVLRDHPGYSLLESEEVRQLGIRARPLPPDQLLKPKKLYFLVELPRLPDQRVPRRAWSGALHVSAKERLESLMLSRRAVSDLSVGKASVEDGAVRLKMRLPRSQVAKLVAESKDSAEVAEKIANLCVSNTDGPGSRSPTSTAPHRREKRTRFLPMPDEITV</sequence>
<dbReference type="Proteomes" id="UP000827976">
    <property type="component" value="Chromosome 6"/>
</dbReference>
<name>A0ACB7VY39_DIOAL</name>
<proteinExistence type="predicted"/>
<dbReference type="EMBL" id="CM037016">
    <property type="protein sequence ID" value="KAH7679772.1"/>
    <property type="molecule type" value="Genomic_DNA"/>
</dbReference>
<comment type="caution">
    <text evidence="1">The sequence shown here is derived from an EMBL/GenBank/DDBJ whole genome shotgun (WGS) entry which is preliminary data.</text>
</comment>
<gene>
    <name evidence="1" type="ORF">IHE45_06G080700</name>
</gene>
<keyword evidence="2" id="KW-1185">Reference proteome</keyword>